<reference evidence="4 5" key="1">
    <citation type="submission" date="2022-04" db="EMBL/GenBank/DDBJ databases">
        <title>Positive selection, recombination, and allopatry shape intraspecific diversity of widespread and dominant cyanobacteria.</title>
        <authorList>
            <person name="Wei J."/>
            <person name="Shu W."/>
            <person name="Hu C."/>
        </authorList>
    </citation>
    <scope>NUCLEOTIDE SEQUENCE [LARGE SCALE GENOMIC DNA]</scope>
    <source>
        <strain evidence="4 5">AS-A4</strain>
    </source>
</reference>
<keyword evidence="2" id="KW-1133">Transmembrane helix</keyword>
<dbReference type="Proteomes" id="UP001476950">
    <property type="component" value="Unassembled WGS sequence"/>
</dbReference>
<gene>
    <name evidence="4" type="ORF">NDI38_22195</name>
</gene>
<evidence type="ECO:0000313" key="5">
    <source>
        <dbReference type="Proteomes" id="UP001476950"/>
    </source>
</evidence>
<feature type="compositionally biased region" description="Low complexity" evidence="1">
    <location>
        <begin position="445"/>
        <end position="455"/>
    </location>
</feature>
<dbReference type="PANTHER" id="PTHR33925:SF1">
    <property type="entry name" value="PROTEIN ACCUMULATION AND REPLICATION OF CHLOROPLASTS 6, CHLOROPLASTIC"/>
    <property type="match status" value="1"/>
</dbReference>
<dbReference type="CDD" id="cd06257">
    <property type="entry name" value="DnaJ"/>
    <property type="match status" value="1"/>
</dbReference>
<keyword evidence="2" id="KW-0472">Membrane</keyword>
<keyword evidence="2" id="KW-0812">Transmembrane</keyword>
<dbReference type="InterPro" id="IPR058032">
    <property type="entry name" value="CDP1-like_a_solenoid_1"/>
</dbReference>
<accession>A0ABV0KPG8</accession>
<feature type="region of interest" description="Disordered" evidence="1">
    <location>
        <begin position="542"/>
        <end position="592"/>
    </location>
</feature>
<dbReference type="Pfam" id="PF13355">
    <property type="entry name" value="ARC6-like_IMS"/>
    <property type="match status" value="1"/>
</dbReference>
<feature type="domain" description="J" evidence="3">
    <location>
        <begin position="6"/>
        <end position="70"/>
    </location>
</feature>
<feature type="region of interest" description="Disordered" evidence="1">
    <location>
        <begin position="81"/>
        <end position="111"/>
    </location>
</feature>
<evidence type="ECO:0000259" key="3">
    <source>
        <dbReference type="PROSITE" id="PS50076"/>
    </source>
</evidence>
<dbReference type="SUPFAM" id="SSF46565">
    <property type="entry name" value="Chaperone J-domain"/>
    <property type="match status" value="1"/>
</dbReference>
<feature type="transmembrane region" description="Helical" evidence="2">
    <location>
        <begin position="601"/>
        <end position="625"/>
    </location>
</feature>
<name>A0ABV0KPG8_9CYAN</name>
<evidence type="ECO:0000256" key="2">
    <source>
        <dbReference type="SAM" id="Phobius"/>
    </source>
</evidence>
<dbReference type="Pfam" id="PF00226">
    <property type="entry name" value="DnaJ"/>
    <property type="match status" value="1"/>
</dbReference>
<feature type="region of interest" description="Disordered" evidence="1">
    <location>
        <begin position="445"/>
        <end position="500"/>
    </location>
</feature>
<dbReference type="InterPro" id="IPR057137">
    <property type="entry name" value="CDP1-like_a_solenoid_2"/>
</dbReference>
<organism evidence="4 5">
    <name type="scientific">Stenomitos frigidus AS-A4</name>
    <dbReference type="NCBI Taxonomy" id="2933935"/>
    <lineage>
        <taxon>Bacteria</taxon>
        <taxon>Bacillati</taxon>
        <taxon>Cyanobacteriota</taxon>
        <taxon>Cyanophyceae</taxon>
        <taxon>Leptolyngbyales</taxon>
        <taxon>Leptolyngbyaceae</taxon>
        <taxon>Stenomitos</taxon>
    </lineage>
</organism>
<dbReference type="PANTHER" id="PTHR33925">
    <property type="entry name" value="PLASTID DIVISION PROTEIN CDP1, CHLOROPLASTIC-RELATED"/>
    <property type="match status" value="1"/>
</dbReference>
<dbReference type="EMBL" id="JAMPLM010000028">
    <property type="protein sequence ID" value="MEP1061146.1"/>
    <property type="molecule type" value="Genomic_DNA"/>
</dbReference>
<dbReference type="Gene3D" id="1.10.287.110">
    <property type="entry name" value="DnaJ domain"/>
    <property type="match status" value="1"/>
</dbReference>
<dbReference type="RefSeq" id="WP_190448393.1">
    <property type="nucleotide sequence ID" value="NZ_JAMPLM010000028.1"/>
</dbReference>
<dbReference type="InterPro" id="IPR001623">
    <property type="entry name" value="DnaJ_domain"/>
</dbReference>
<evidence type="ECO:0000256" key="1">
    <source>
        <dbReference type="SAM" id="MobiDB-lite"/>
    </source>
</evidence>
<dbReference type="Pfam" id="PF23468">
    <property type="entry name" value="ARC6"/>
    <property type="match status" value="1"/>
</dbReference>
<sequence length="788" mass="86753">MRIPLDYYRILGLPIQATAEQLRQAHRDRTLQLPRREYSDAAIASRKKLFDEAFAVLSDPEQRQLYDAGFLARAYEIEPESESGNGLAGSKVSGRPAASESGNDPHTPSIDVQDDQLVGALLVLQDLGEYELVLRLGRPYLTGGSASLKQGQFGDPSIVFSDIVLTVALACMELGREQWQQRQYENASEALETGQQLLLREGLFAEVRGEIQADLYKLRPYRVLELLALPEDQIAMRHQGMQLLQDMLQERDGIDGAGDDQSGLNIDDFLRFIQQLRGYLTAAEQQVLFEQEAQRPSPVATYLSVYALLARGFAERQPALVRRAKLMLTRLSSRQDVHLEQAVCALLLGQTENASQALERSQDYGPIAFIREHSQGAPDLLPGLCLYGERWLQDEVFPHFRDLMPQQASLKDYFADQQVQSYLEELPEEADDSTTAWALSSASAASANGEARGGSSNRGRVERPATVSPLAGASGRARPVSVQSAGNVAEDSSLMTERSLEQDTSHEYLIHTARAHIAARMGTAVSDDRIPTEGTPMPVAERVSQAVGSGTATTARPVADRPSSDRVRSGDRSNGNGDGRGKAPVRRRGDRPAAKTKLASLLPWLLPLGLTVAIITLGFIAGSLWRRVATKPVPQEEQLDLRLDRPLFTLPTPTAATATTGVLTTAVAEKVLQTWFSAKADAMGPDYKLEPLANILEGAKLAEWQGAAAEAKRNNQYRKYEHTVTVKSVELNQADPNQANVLADVTEATEYYEADQRDKAETSPNLSINYSLVRKDGIWRIQNWKLLE</sequence>
<keyword evidence="5" id="KW-1185">Reference proteome</keyword>
<dbReference type="InterPro" id="IPR036869">
    <property type="entry name" value="J_dom_sf"/>
</dbReference>
<proteinExistence type="predicted"/>
<feature type="compositionally biased region" description="Basic and acidic residues" evidence="1">
    <location>
        <begin position="558"/>
        <end position="571"/>
    </location>
</feature>
<dbReference type="SMART" id="SM00271">
    <property type="entry name" value="DnaJ"/>
    <property type="match status" value="1"/>
</dbReference>
<dbReference type="Pfam" id="PF25515">
    <property type="entry name" value="Arm_PDR"/>
    <property type="match status" value="1"/>
</dbReference>
<dbReference type="InterPro" id="IPR044685">
    <property type="entry name" value="CPD1-like"/>
</dbReference>
<dbReference type="PROSITE" id="PS50076">
    <property type="entry name" value="DNAJ_2"/>
    <property type="match status" value="1"/>
</dbReference>
<protein>
    <submittedName>
        <fullName evidence="4">IMS domain-containing protein</fullName>
    </submittedName>
</protein>
<dbReference type="InterPro" id="IPR025344">
    <property type="entry name" value="CDP1-like_IMS"/>
</dbReference>
<evidence type="ECO:0000313" key="4">
    <source>
        <dbReference type="EMBL" id="MEP1061146.1"/>
    </source>
</evidence>
<comment type="caution">
    <text evidence="4">The sequence shown here is derived from an EMBL/GenBank/DDBJ whole genome shotgun (WGS) entry which is preliminary data.</text>
</comment>